<dbReference type="EMBL" id="JAAWWB010002308">
    <property type="protein sequence ID" value="KAG6735298.1"/>
    <property type="molecule type" value="Genomic_DNA"/>
</dbReference>
<name>A0A8X7XLS4_POPTO</name>
<reference evidence="1" key="1">
    <citation type="journal article" date="2020" name="bioRxiv">
        <title>Hybrid origin of Populus tomentosa Carr. identified through genome sequencing and phylogenomic analysis.</title>
        <authorList>
            <person name="An X."/>
            <person name="Gao K."/>
            <person name="Chen Z."/>
            <person name="Li J."/>
            <person name="Yang X."/>
            <person name="Yang X."/>
            <person name="Zhou J."/>
            <person name="Guo T."/>
            <person name="Zhao T."/>
            <person name="Huang S."/>
            <person name="Miao D."/>
            <person name="Khan W.U."/>
            <person name="Rao P."/>
            <person name="Ye M."/>
            <person name="Lei B."/>
            <person name="Liao W."/>
            <person name="Wang J."/>
            <person name="Ji L."/>
            <person name="Li Y."/>
            <person name="Guo B."/>
            <person name="Mustafa N.S."/>
            <person name="Li S."/>
            <person name="Yun Q."/>
            <person name="Keller S.R."/>
            <person name="Mao J."/>
            <person name="Zhang R."/>
            <person name="Strauss S.H."/>
        </authorList>
    </citation>
    <scope>NUCLEOTIDE SEQUENCE</scope>
    <source>
        <strain evidence="1">GM15</strain>
        <tissue evidence="1">Leaf</tissue>
    </source>
</reference>
<evidence type="ECO:0008006" key="3">
    <source>
        <dbReference type="Google" id="ProtNLM"/>
    </source>
</evidence>
<comment type="caution">
    <text evidence="1">The sequence shown here is derived from an EMBL/GenBank/DDBJ whole genome shotgun (WGS) entry which is preliminary data.</text>
</comment>
<organism evidence="1 2">
    <name type="scientific">Populus tomentosa</name>
    <name type="common">Chinese white poplar</name>
    <dbReference type="NCBI Taxonomy" id="118781"/>
    <lineage>
        <taxon>Eukaryota</taxon>
        <taxon>Viridiplantae</taxon>
        <taxon>Streptophyta</taxon>
        <taxon>Embryophyta</taxon>
        <taxon>Tracheophyta</taxon>
        <taxon>Spermatophyta</taxon>
        <taxon>Magnoliopsida</taxon>
        <taxon>eudicotyledons</taxon>
        <taxon>Gunneridae</taxon>
        <taxon>Pentapetalae</taxon>
        <taxon>rosids</taxon>
        <taxon>fabids</taxon>
        <taxon>Malpighiales</taxon>
        <taxon>Salicaceae</taxon>
        <taxon>Saliceae</taxon>
        <taxon>Populus</taxon>
    </lineage>
</organism>
<dbReference type="PANTHER" id="PTHR47940">
    <property type="entry name" value="OS12G0283900 PROTEIN"/>
    <property type="match status" value="1"/>
</dbReference>
<proteinExistence type="predicted"/>
<dbReference type="Proteomes" id="UP000886885">
    <property type="component" value="Unassembled WGS sequence"/>
</dbReference>
<dbReference type="PANTHER" id="PTHR47940:SF1">
    <property type="entry name" value="PROTEIN LOW PHOTOSYNTHETIC EFFICIENCY 1, CHLOROPLASTIC"/>
    <property type="match status" value="1"/>
</dbReference>
<gene>
    <name evidence="1" type="ORF">POTOM_062150</name>
</gene>
<evidence type="ECO:0000313" key="1">
    <source>
        <dbReference type="EMBL" id="KAG6735298.1"/>
    </source>
</evidence>
<dbReference type="InterPro" id="IPR053343">
    <property type="entry name" value="PSII_mRNA-binding_protein"/>
</dbReference>
<sequence length="194" mass="22077">MQALSVLPLSGGLCVVRHLEFEVDSSCLLSARRRRKKCGSFFCEKNGYKDGLTSYLGSESEGEVGEEQDRKIDVLALAWSLHFTKTVDDIEELKMKKWRKSWNKGWVAPNVVTCSILMVINVKQGQAKMILDVLQEMRMKGFSHLLAASQCSALLTYREKEGGNGALKFFVELKEKHLKREIGKDADEDWKRNM</sequence>
<protein>
    <recommendedName>
        <fullName evidence="3">Pentatricopeptide repeat-containing protein</fullName>
    </recommendedName>
</protein>
<dbReference type="OrthoDB" id="859600at2759"/>
<accession>A0A8X7XLS4</accession>
<keyword evidence="2" id="KW-1185">Reference proteome</keyword>
<evidence type="ECO:0000313" key="2">
    <source>
        <dbReference type="Proteomes" id="UP000886885"/>
    </source>
</evidence>
<dbReference type="AlphaFoldDB" id="A0A8X7XLS4"/>